<feature type="compositionally biased region" description="Low complexity" evidence="10">
    <location>
        <begin position="226"/>
        <end position="235"/>
    </location>
</feature>
<dbReference type="EMBL" id="BMAR01000035">
    <property type="protein sequence ID" value="GFR50176.1"/>
    <property type="molecule type" value="Genomic_DNA"/>
</dbReference>
<keyword evidence="3" id="KW-0808">Transferase</keyword>
<evidence type="ECO:0000313" key="13">
    <source>
        <dbReference type="Proteomes" id="UP001054857"/>
    </source>
</evidence>
<feature type="compositionally biased region" description="Gly residues" evidence="10">
    <location>
        <begin position="209"/>
        <end position="225"/>
    </location>
</feature>
<protein>
    <recommendedName>
        <fullName evidence="9">D-ribulose kinase</fullName>
        <ecNumber evidence="8">2.7.1.47</ecNumber>
    </recommendedName>
</protein>
<dbReference type="CDD" id="cd07783">
    <property type="entry name" value="ASKHA_NBD_FGGY_SePSK_AtXK1-like"/>
    <property type="match status" value="1"/>
</dbReference>
<keyword evidence="13" id="KW-1185">Reference proteome</keyword>
<feature type="region of interest" description="Disordered" evidence="10">
    <location>
        <begin position="207"/>
        <end position="276"/>
    </location>
</feature>
<dbReference type="Pfam" id="PF02782">
    <property type="entry name" value="FGGY_C"/>
    <property type="match status" value="1"/>
</dbReference>
<dbReference type="Proteomes" id="UP001054857">
    <property type="component" value="Unassembled WGS sequence"/>
</dbReference>
<keyword evidence="4" id="KW-0547">Nucleotide-binding</keyword>
<dbReference type="AlphaFoldDB" id="A0AAD3E2J9"/>
<comment type="catalytic activity">
    <reaction evidence="7">
        <text>D-ribulose + ATP = D-ribulose 5-phosphate + ADP + H(+)</text>
        <dbReference type="Rhea" id="RHEA:17601"/>
        <dbReference type="ChEBI" id="CHEBI:15378"/>
        <dbReference type="ChEBI" id="CHEBI:17173"/>
        <dbReference type="ChEBI" id="CHEBI:30616"/>
        <dbReference type="ChEBI" id="CHEBI:58121"/>
        <dbReference type="ChEBI" id="CHEBI:456216"/>
        <dbReference type="EC" id="2.7.1.47"/>
    </reaction>
</comment>
<evidence type="ECO:0000313" key="12">
    <source>
        <dbReference type="EMBL" id="GFR50176.1"/>
    </source>
</evidence>
<evidence type="ECO:0000256" key="9">
    <source>
        <dbReference type="ARBA" id="ARBA00072590"/>
    </source>
</evidence>
<keyword evidence="5" id="KW-0418">Kinase</keyword>
<comment type="caution">
    <text evidence="12">The sequence shown here is derived from an EMBL/GenBank/DDBJ whole genome shotgun (WGS) entry which is preliminary data.</text>
</comment>
<organism evidence="12 13">
    <name type="scientific">Astrephomene gubernaculifera</name>
    <dbReference type="NCBI Taxonomy" id="47775"/>
    <lineage>
        <taxon>Eukaryota</taxon>
        <taxon>Viridiplantae</taxon>
        <taxon>Chlorophyta</taxon>
        <taxon>core chlorophytes</taxon>
        <taxon>Chlorophyceae</taxon>
        <taxon>CS clade</taxon>
        <taxon>Chlamydomonadales</taxon>
        <taxon>Astrephomenaceae</taxon>
        <taxon>Astrephomene</taxon>
    </lineage>
</organism>
<dbReference type="FunFam" id="3.30.420.40:FF:000180">
    <property type="entry name" value="D-ribulose kinase isoform X1"/>
    <property type="match status" value="1"/>
</dbReference>
<dbReference type="GO" id="GO:0019150">
    <property type="term" value="F:D-ribulokinase activity"/>
    <property type="evidence" value="ECO:0007669"/>
    <property type="project" value="UniProtKB-EC"/>
</dbReference>
<evidence type="ECO:0000256" key="1">
    <source>
        <dbReference type="ARBA" id="ARBA00001968"/>
    </source>
</evidence>
<keyword evidence="6" id="KW-0067">ATP-binding</keyword>
<feature type="domain" description="Carbohydrate kinase FGGY C-terminal" evidence="11">
    <location>
        <begin position="394"/>
        <end position="566"/>
    </location>
</feature>
<reference evidence="12 13" key="1">
    <citation type="journal article" date="2021" name="Sci. Rep.">
        <title>Genome sequencing of the multicellular alga Astrephomene provides insights into convergent evolution of germ-soma differentiation.</title>
        <authorList>
            <person name="Yamashita S."/>
            <person name="Yamamoto K."/>
            <person name="Matsuzaki R."/>
            <person name="Suzuki S."/>
            <person name="Yamaguchi H."/>
            <person name="Hirooka S."/>
            <person name="Minakuchi Y."/>
            <person name="Miyagishima S."/>
            <person name="Kawachi M."/>
            <person name="Toyoda A."/>
            <person name="Nozaki H."/>
        </authorList>
    </citation>
    <scope>NUCLEOTIDE SEQUENCE [LARGE SCALE GENOMIC DNA]</scope>
    <source>
        <strain evidence="12 13">NIES-4017</strain>
    </source>
</reference>
<evidence type="ECO:0000256" key="10">
    <source>
        <dbReference type="SAM" id="MobiDB-lite"/>
    </source>
</evidence>
<dbReference type="Gene3D" id="3.30.420.40">
    <property type="match status" value="3"/>
</dbReference>
<accession>A0AAD3E2J9</accession>
<dbReference type="GO" id="GO:0005829">
    <property type="term" value="C:cytosol"/>
    <property type="evidence" value="ECO:0007669"/>
    <property type="project" value="TreeGrafter"/>
</dbReference>
<evidence type="ECO:0000256" key="6">
    <source>
        <dbReference type="ARBA" id="ARBA00022840"/>
    </source>
</evidence>
<dbReference type="PANTHER" id="PTHR10196">
    <property type="entry name" value="SUGAR KINASE"/>
    <property type="match status" value="1"/>
</dbReference>
<proteinExistence type="inferred from homology"/>
<feature type="compositionally biased region" description="Gly residues" evidence="10">
    <location>
        <begin position="258"/>
        <end position="269"/>
    </location>
</feature>
<evidence type="ECO:0000256" key="8">
    <source>
        <dbReference type="ARBA" id="ARBA00066370"/>
    </source>
</evidence>
<gene>
    <name evidence="12" type="ORF">Agub_g12343</name>
</gene>
<dbReference type="SUPFAM" id="SSF53067">
    <property type="entry name" value="Actin-like ATPase domain"/>
    <property type="match status" value="3"/>
</dbReference>
<dbReference type="GO" id="GO:0005524">
    <property type="term" value="F:ATP binding"/>
    <property type="evidence" value="ECO:0007669"/>
    <property type="project" value="UniProtKB-KW"/>
</dbReference>
<evidence type="ECO:0000256" key="4">
    <source>
        <dbReference type="ARBA" id="ARBA00022741"/>
    </source>
</evidence>
<evidence type="ECO:0000256" key="7">
    <source>
        <dbReference type="ARBA" id="ARBA00051146"/>
    </source>
</evidence>
<dbReference type="EC" id="2.7.1.47" evidence="8"/>
<evidence type="ECO:0000256" key="2">
    <source>
        <dbReference type="ARBA" id="ARBA00009156"/>
    </source>
</evidence>
<sequence length="582" mass="60448">MPFTSLPSTIPRAPLGLAAEPTSLVPCHRARGRIPFPARRRGIRAAASTVESLPAKTAPARPLYLGLDFGTSGARAAVIDDDGRLVQDVKCGYGEGADADWPAAWKRVLFELIGSLDPDIRSEVVSLAFDGTSGTALLVDPRDGAPLAPPKLYNEAQEGRAVEAAKAIAPAAHTATAPSSTLCKLLSWWLEEESNEDCEEVHNLAAFKGGSGGEGGGGCRGGGSSGWRRTAASRGLTTLGPTVNDSDRSNRSSNQGGSAAGSGCKGGEGTDPRVLATTGRGPYPLLLHQADWLAGLLYGMCDPYGNAGVSDWNNALKLGYDPASESYPGWLATQPFSPLLPPRVVSPGAPVAPLAPSAAARCGLRPDCLVCGGTTDSIAAFLAAGVTQAGQAVTSLGSTLAVKLLSTTRVDDAAYGVYSHRLGDVWLVGGASNSGGAVLRRFFTDQQLRDLTPALNPDRPTGLDYYPLPGPGERFPVADTGLQPRMSPRPKDDAVFLQGLLEGIAQIESDAYHRLAQLGASPLKEVLTAGGGAANPKWSLIRQRLLGVPLRAAEYGEACYGTALLARQGARKAASESLPRGQ</sequence>
<dbReference type="InterPro" id="IPR043129">
    <property type="entry name" value="ATPase_NBD"/>
</dbReference>
<comment type="cofactor">
    <cofactor evidence="1">
        <name>a divalent metal cation</name>
        <dbReference type="ChEBI" id="CHEBI:60240"/>
    </cofactor>
</comment>
<dbReference type="GO" id="GO:0004856">
    <property type="term" value="F:D-xylulokinase activity"/>
    <property type="evidence" value="ECO:0007669"/>
    <property type="project" value="TreeGrafter"/>
</dbReference>
<dbReference type="PANTHER" id="PTHR10196:SF80">
    <property type="entry name" value="D-RIBULOSE KINASE"/>
    <property type="match status" value="1"/>
</dbReference>
<comment type="similarity">
    <text evidence="2">Belongs to the FGGY kinase family.</text>
</comment>
<name>A0AAD3E2J9_9CHLO</name>
<evidence type="ECO:0000256" key="5">
    <source>
        <dbReference type="ARBA" id="ARBA00022777"/>
    </source>
</evidence>
<evidence type="ECO:0000259" key="11">
    <source>
        <dbReference type="Pfam" id="PF02782"/>
    </source>
</evidence>
<evidence type="ECO:0000256" key="3">
    <source>
        <dbReference type="ARBA" id="ARBA00022679"/>
    </source>
</evidence>
<dbReference type="GO" id="GO:0005997">
    <property type="term" value="P:xylulose metabolic process"/>
    <property type="evidence" value="ECO:0007669"/>
    <property type="project" value="TreeGrafter"/>
</dbReference>
<dbReference type="InterPro" id="IPR018485">
    <property type="entry name" value="FGGY_C"/>
</dbReference>